<dbReference type="AlphaFoldDB" id="A0AAE4CDJ6"/>
<organism evidence="3 4">
    <name type="scientific">Catenuloplanes atrovinosus</name>
    <dbReference type="NCBI Taxonomy" id="137266"/>
    <lineage>
        <taxon>Bacteria</taxon>
        <taxon>Bacillati</taxon>
        <taxon>Actinomycetota</taxon>
        <taxon>Actinomycetes</taxon>
        <taxon>Micromonosporales</taxon>
        <taxon>Micromonosporaceae</taxon>
        <taxon>Catenuloplanes</taxon>
    </lineage>
</organism>
<keyword evidence="2" id="KW-1133">Transmembrane helix</keyword>
<accession>A0AAE4CDJ6</accession>
<dbReference type="RefSeq" id="WP_310374561.1">
    <property type="nucleotide sequence ID" value="NZ_JAVDYB010000001.1"/>
</dbReference>
<evidence type="ECO:0000256" key="1">
    <source>
        <dbReference type="SAM" id="MobiDB-lite"/>
    </source>
</evidence>
<keyword evidence="2" id="KW-0472">Membrane</keyword>
<dbReference type="Proteomes" id="UP001183643">
    <property type="component" value="Unassembled WGS sequence"/>
</dbReference>
<evidence type="ECO:0000256" key="2">
    <source>
        <dbReference type="SAM" id="Phobius"/>
    </source>
</evidence>
<keyword evidence="2" id="KW-0812">Transmembrane</keyword>
<proteinExistence type="predicted"/>
<sequence length="185" mass="20171">MDHSQPDEPTPPPARPDAPAGEQPDVPQPSAQPAAKKRRSWKTALLVVASVLGVLCSGTVGYGLWWYNEESKPDRSAPDVVVSNYLRALLVERNDVQAGLYVCESAALKEILDFRNDIVNRERTYAISIRVSWSGLAAADEASGKSVQTTIRRSITDGSESDKSTWKFAVVDEGGWRVCSASRVP</sequence>
<dbReference type="EMBL" id="JAVDYB010000001">
    <property type="protein sequence ID" value="MDR7280288.1"/>
    <property type="molecule type" value="Genomic_DNA"/>
</dbReference>
<reference evidence="3" key="1">
    <citation type="submission" date="2023-07" db="EMBL/GenBank/DDBJ databases">
        <title>Sequencing the genomes of 1000 actinobacteria strains.</title>
        <authorList>
            <person name="Klenk H.-P."/>
        </authorList>
    </citation>
    <scope>NUCLEOTIDE SEQUENCE</scope>
    <source>
        <strain evidence="3">DSM 44707</strain>
    </source>
</reference>
<gene>
    <name evidence="3" type="ORF">J2S41_007066</name>
</gene>
<keyword evidence="4" id="KW-1185">Reference proteome</keyword>
<protein>
    <submittedName>
        <fullName evidence="3">Uncharacterized protein</fullName>
    </submittedName>
</protein>
<name>A0AAE4CDJ6_9ACTN</name>
<evidence type="ECO:0000313" key="3">
    <source>
        <dbReference type="EMBL" id="MDR7280288.1"/>
    </source>
</evidence>
<feature type="transmembrane region" description="Helical" evidence="2">
    <location>
        <begin position="44"/>
        <end position="67"/>
    </location>
</feature>
<feature type="region of interest" description="Disordered" evidence="1">
    <location>
        <begin position="1"/>
        <end position="35"/>
    </location>
</feature>
<evidence type="ECO:0000313" key="4">
    <source>
        <dbReference type="Proteomes" id="UP001183643"/>
    </source>
</evidence>
<comment type="caution">
    <text evidence="3">The sequence shown here is derived from an EMBL/GenBank/DDBJ whole genome shotgun (WGS) entry which is preliminary data.</text>
</comment>